<accession>A0A8T0J6I0</accession>
<sequence length="318" mass="33598">MALATQALLCPQQLVGAVSTCSTSTSASQERVSAAAGLRVGKWGLQRGTSHGVSVSGVGSVRGGVRAAANASSEFQSTFTAKELERDAAKEALLLAIADAGGVEALTSTREDAAARINVSEKLLVLERLNPTPRPTTSPLLEGLWEFKWAAARSPGTTAARALIKRFPTNLASLSSLNILILDGTTKATATLKLFGSVESSFVLSTKLTAEGPTRLKEEYVEGNLSSPNVIDVPSGLKGVYDQLVSTVERLPAAVKDVVSNGIRVPLTGSYERQLLISYLDEEIMVARDESGVPDILYKIQAPIQTVETVTIVPEYLS</sequence>
<dbReference type="GO" id="GO:0009536">
    <property type="term" value="C:plastid"/>
    <property type="evidence" value="ECO:0007669"/>
    <property type="project" value="UniProtKB-SubCell"/>
</dbReference>
<organism evidence="4 5">
    <name type="scientific">Ceratodon purpureus</name>
    <name type="common">Fire moss</name>
    <name type="synonym">Dicranum purpureum</name>
    <dbReference type="NCBI Taxonomy" id="3225"/>
    <lineage>
        <taxon>Eukaryota</taxon>
        <taxon>Viridiplantae</taxon>
        <taxon>Streptophyta</taxon>
        <taxon>Embryophyta</taxon>
        <taxon>Bryophyta</taxon>
        <taxon>Bryophytina</taxon>
        <taxon>Bryopsida</taxon>
        <taxon>Dicranidae</taxon>
        <taxon>Pseudoditrichales</taxon>
        <taxon>Ditrichaceae</taxon>
        <taxon>Ceratodon</taxon>
    </lineage>
</organism>
<reference evidence="4" key="1">
    <citation type="submission" date="2020-06" db="EMBL/GenBank/DDBJ databases">
        <title>WGS assembly of Ceratodon purpureus strain R40.</title>
        <authorList>
            <person name="Carey S.B."/>
            <person name="Jenkins J."/>
            <person name="Shu S."/>
            <person name="Lovell J.T."/>
            <person name="Sreedasyam A."/>
            <person name="Maumus F."/>
            <person name="Tiley G.P."/>
            <person name="Fernandez-Pozo N."/>
            <person name="Barry K."/>
            <person name="Chen C."/>
            <person name="Wang M."/>
            <person name="Lipzen A."/>
            <person name="Daum C."/>
            <person name="Saski C.A."/>
            <person name="Payton A.C."/>
            <person name="Mcbreen J.C."/>
            <person name="Conrad R.E."/>
            <person name="Kollar L.M."/>
            <person name="Olsson S."/>
            <person name="Huttunen S."/>
            <person name="Landis J.B."/>
            <person name="Wickett N.J."/>
            <person name="Johnson M.G."/>
            <person name="Rensing S.A."/>
            <person name="Grimwood J."/>
            <person name="Schmutz J."/>
            <person name="Mcdaniel S.F."/>
        </authorList>
    </citation>
    <scope>NUCLEOTIDE SEQUENCE</scope>
    <source>
        <strain evidence="4">R40</strain>
    </source>
</reference>
<feature type="domain" description="Plastid lipid-associated protein/fibrillin conserved" evidence="3">
    <location>
        <begin position="111"/>
        <end position="292"/>
    </location>
</feature>
<name>A0A8T0J6I0_CERPU</name>
<keyword evidence="5" id="KW-1185">Reference proteome</keyword>
<dbReference type="EMBL" id="CM026421">
    <property type="protein sequence ID" value="KAG0591530.1"/>
    <property type="molecule type" value="Genomic_DNA"/>
</dbReference>
<dbReference type="AlphaFoldDB" id="A0A8T0J6I0"/>
<evidence type="ECO:0000256" key="2">
    <source>
        <dbReference type="ARBA" id="ARBA00022640"/>
    </source>
</evidence>
<dbReference type="PANTHER" id="PTHR31906">
    <property type="entry name" value="PLASTID-LIPID-ASSOCIATED PROTEIN 4, CHLOROPLASTIC-RELATED"/>
    <property type="match status" value="1"/>
</dbReference>
<gene>
    <name evidence="4" type="ORF">KC19_1G181500</name>
</gene>
<comment type="subcellular location">
    <subcellularLocation>
        <location evidence="1">Plastid</location>
    </subcellularLocation>
</comment>
<keyword evidence="2" id="KW-0934">Plastid</keyword>
<evidence type="ECO:0000256" key="1">
    <source>
        <dbReference type="ARBA" id="ARBA00004474"/>
    </source>
</evidence>
<evidence type="ECO:0000313" key="4">
    <source>
        <dbReference type="EMBL" id="KAG0591530.1"/>
    </source>
</evidence>
<dbReference type="InterPro" id="IPR039633">
    <property type="entry name" value="PAP"/>
</dbReference>
<dbReference type="InterPro" id="IPR006843">
    <property type="entry name" value="PAP/fibrillin_dom"/>
</dbReference>
<dbReference type="Pfam" id="PF04755">
    <property type="entry name" value="PAP_fibrillin"/>
    <property type="match status" value="1"/>
</dbReference>
<comment type="caution">
    <text evidence="4">The sequence shown here is derived from an EMBL/GenBank/DDBJ whole genome shotgun (WGS) entry which is preliminary data.</text>
</comment>
<evidence type="ECO:0000259" key="3">
    <source>
        <dbReference type="Pfam" id="PF04755"/>
    </source>
</evidence>
<protein>
    <recommendedName>
        <fullName evidence="3">Plastid lipid-associated protein/fibrillin conserved domain-containing protein</fullName>
    </recommendedName>
</protein>
<evidence type="ECO:0000313" key="5">
    <source>
        <dbReference type="Proteomes" id="UP000822688"/>
    </source>
</evidence>
<proteinExistence type="predicted"/>
<dbReference type="Proteomes" id="UP000822688">
    <property type="component" value="Chromosome 1"/>
</dbReference>